<dbReference type="EMBL" id="CP036281">
    <property type="protein sequence ID" value="QDU78954.1"/>
    <property type="molecule type" value="Genomic_DNA"/>
</dbReference>
<dbReference type="KEGG" id="plon:Pla110_06580"/>
<sequence length="228" mass="25835">MPRIPNIAYENDSGSLVLLSRVANHFCEYAGIFREVFYYEYVWVAFIEDVMVEHLSQEPYFSVDELETEADIDPYFMPISASEWIKAILEVAMMPSSQGVIFCQGLDEVSVVMQKTTDCVATQFIMAVSPGRSSPTRVTYRAGDLGLDESLDPLGYVYQVVSEYVTPIDAWENMIRGTLEDFITLIAAFRKHIYSDESIALTVDEESKLNDIQNKIEAIYKQVDINGT</sequence>
<evidence type="ECO:0000313" key="1">
    <source>
        <dbReference type="EMBL" id="QDU78954.1"/>
    </source>
</evidence>
<proteinExistence type="predicted"/>
<accession>A0A518CIF2</accession>
<organism evidence="1 2">
    <name type="scientific">Polystyrenella longa</name>
    <dbReference type="NCBI Taxonomy" id="2528007"/>
    <lineage>
        <taxon>Bacteria</taxon>
        <taxon>Pseudomonadati</taxon>
        <taxon>Planctomycetota</taxon>
        <taxon>Planctomycetia</taxon>
        <taxon>Planctomycetales</taxon>
        <taxon>Planctomycetaceae</taxon>
        <taxon>Polystyrenella</taxon>
    </lineage>
</organism>
<name>A0A518CIF2_9PLAN</name>
<dbReference type="Proteomes" id="UP000317178">
    <property type="component" value="Chromosome"/>
</dbReference>
<evidence type="ECO:0000313" key="2">
    <source>
        <dbReference type="Proteomes" id="UP000317178"/>
    </source>
</evidence>
<reference evidence="1 2" key="1">
    <citation type="submission" date="2019-02" db="EMBL/GenBank/DDBJ databases">
        <title>Deep-cultivation of Planctomycetes and their phenomic and genomic characterization uncovers novel biology.</title>
        <authorList>
            <person name="Wiegand S."/>
            <person name="Jogler M."/>
            <person name="Boedeker C."/>
            <person name="Pinto D."/>
            <person name="Vollmers J."/>
            <person name="Rivas-Marin E."/>
            <person name="Kohn T."/>
            <person name="Peeters S.H."/>
            <person name="Heuer A."/>
            <person name="Rast P."/>
            <person name="Oberbeckmann S."/>
            <person name="Bunk B."/>
            <person name="Jeske O."/>
            <person name="Meyerdierks A."/>
            <person name="Storesund J.E."/>
            <person name="Kallscheuer N."/>
            <person name="Luecker S."/>
            <person name="Lage O.M."/>
            <person name="Pohl T."/>
            <person name="Merkel B.J."/>
            <person name="Hornburger P."/>
            <person name="Mueller R.-W."/>
            <person name="Bruemmer F."/>
            <person name="Labrenz M."/>
            <person name="Spormann A.M."/>
            <person name="Op den Camp H."/>
            <person name="Overmann J."/>
            <person name="Amann R."/>
            <person name="Jetten M.S.M."/>
            <person name="Mascher T."/>
            <person name="Medema M.H."/>
            <person name="Devos D.P."/>
            <person name="Kaster A.-K."/>
            <person name="Ovreas L."/>
            <person name="Rohde M."/>
            <person name="Galperin M.Y."/>
            <person name="Jogler C."/>
        </authorList>
    </citation>
    <scope>NUCLEOTIDE SEQUENCE [LARGE SCALE GENOMIC DNA]</scope>
    <source>
        <strain evidence="1 2">Pla110</strain>
    </source>
</reference>
<gene>
    <name evidence="1" type="ORF">Pla110_06580</name>
</gene>
<keyword evidence="2" id="KW-1185">Reference proteome</keyword>
<dbReference type="RefSeq" id="WP_144993128.1">
    <property type="nucleotide sequence ID" value="NZ_CP036281.1"/>
</dbReference>
<dbReference type="AlphaFoldDB" id="A0A518CIF2"/>
<protein>
    <submittedName>
        <fullName evidence="1">Uncharacterized protein</fullName>
    </submittedName>
</protein>